<feature type="region of interest" description="Disordered" evidence="1">
    <location>
        <begin position="1"/>
        <end position="25"/>
    </location>
</feature>
<sequence>MSGARRGLYDTTGVKKPGVPPPPPNSSLTPLWKAINALLYRPLLLSEASCAFNTPILMDVNAWKRLRYFYVPIRSPKVSAQWEKCYQENRILGIDVASVAFRKGAPSFMLFIDHNPLIPWSRLHLYKNSPFFHRISARVYFPAIYIEEAPTVAYVYQLGEPVESYKVSPFPINYSTNYPSHMAFYLLFSLAISITPITPTKPLTAQLLWVISQFFREMDNPQFMIEQGDVATYIVSSAPCDDGPITTDLLSGILSRHIGYAPPTFIENLMGSNAGNTDLEYMVVLYSLLMIDILPPSSLRISIKRILYSHNGEDLMRHLVDNLDIGVESQLGRI</sequence>
<accession>B6GWZ9</accession>
<evidence type="ECO:0000256" key="1">
    <source>
        <dbReference type="SAM" id="MobiDB-lite"/>
    </source>
</evidence>
<name>B6GWZ9_PENRW</name>
<reference evidence="2 3" key="1">
    <citation type="journal article" date="2008" name="Nat. Biotechnol.">
        <title>Genome sequencing and analysis of the filamentous fungus Penicillium chrysogenum.</title>
        <authorList>
            <person name="van den Berg M.A."/>
            <person name="Albang R."/>
            <person name="Albermann K."/>
            <person name="Badger J.H."/>
            <person name="Daran J.-M."/>
            <person name="Driessen A.J.M."/>
            <person name="Garcia-Estrada C."/>
            <person name="Fedorova N.D."/>
            <person name="Harris D.M."/>
            <person name="Heijne W.H.M."/>
            <person name="Joardar V.S."/>
            <person name="Kiel J.A.K.W."/>
            <person name="Kovalchuk A."/>
            <person name="Martin J.F."/>
            <person name="Nierman W.C."/>
            <person name="Nijland J.G."/>
            <person name="Pronk J.T."/>
            <person name="Roubos J.A."/>
            <person name="van der Klei I.J."/>
            <person name="van Peij N.N.M.E."/>
            <person name="Veenhuis M."/>
            <person name="von Doehren H."/>
            <person name="Wagner C."/>
            <person name="Wortman J.R."/>
            <person name="Bovenberg R.A.L."/>
        </authorList>
    </citation>
    <scope>NUCLEOTIDE SEQUENCE [LARGE SCALE GENOMIC DNA]</scope>
    <source>
        <strain evidence="3">ATCC 28089 / DSM 1075 / NRRL 1951 / Wisconsin 54-1255</strain>
    </source>
</reference>
<dbReference type="VEuPathDB" id="FungiDB:PCH_Pc12g03780"/>
<proteinExistence type="predicted"/>
<dbReference type="EMBL" id="AM920427">
    <property type="protein sequence ID" value="CAP80005.1"/>
    <property type="molecule type" value="Genomic_DNA"/>
</dbReference>
<keyword evidence="3" id="KW-1185">Reference proteome</keyword>
<dbReference type="AlphaFoldDB" id="B6GWZ9"/>
<protein>
    <submittedName>
        <fullName evidence="2">Uncharacterized protein</fullName>
    </submittedName>
</protein>
<gene>
    <name evidence="2" type="ORF">Pc12g03780</name>
    <name evidence="2" type="ORF">PCH_Pc12g03780</name>
</gene>
<dbReference type="HOGENOM" id="CLU_831843_0_0_1"/>
<dbReference type="OrthoDB" id="4306581at2759"/>
<evidence type="ECO:0000313" key="2">
    <source>
        <dbReference type="EMBL" id="CAP80005.1"/>
    </source>
</evidence>
<organism evidence="2 3">
    <name type="scientific">Penicillium rubens (strain ATCC 28089 / DSM 1075 / NRRL 1951 / Wisconsin 54-1255)</name>
    <name type="common">Penicillium chrysogenum</name>
    <dbReference type="NCBI Taxonomy" id="500485"/>
    <lineage>
        <taxon>Eukaryota</taxon>
        <taxon>Fungi</taxon>
        <taxon>Dikarya</taxon>
        <taxon>Ascomycota</taxon>
        <taxon>Pezizomycotina</taxon>
        <taxon>Eurotiomycetes</taxon>
        <taxon>Eurotiomycetidae</taxon>
        <taxon>Eurotiales</taxon>
        <taxon>Aspergillaceae</taxon>
        <taxon>Penicillium</taxon>
        <taxon>Penicillium chrysogenum species complex</taxon>
    </lineage>
</organism>
<evidence type="ECO:0000313" key="3">
    <source>
        <dbReference type="Proteomes" id="UP000000724"/>
    </source>
</evidence>
<dbReference type="Proteomes" id="UP000000724">
    <property type="component" value="Contig Pc00c12"/>
</dbReference>